<reference evidence="6" key="1">
    <citation type="submission" date="2023-10" db="EMBL/GenBank/DDBJ databases">
        <title>Screening of Alkalihalophilus pseudofirmusBZ-TG-HK211 and Its Alleviation of Salt Stress on Rapeseed Growth.</title>
        <authorList>
            <person name="Zhao B."/>
            <person name="Guo T."/>
        </authorList>
    </citation>
    <scope>NUCLEOTIDE SEQUENCE</scope>
    <source>
        <strain evidence="6">BZ-TG-HK211</strain>
    </source>
</reference>
<evidence type="ECO:0000256" key="4">
    <source>
        <dbReference type="ARBA" id="ARBA00022989"/>
    </source>
</evidence>
<keyword evidence="6" id="KW-0969">Cilium</keyword>
<dbReference type="RefSeq" id="WP_323467822.1">
    <property type="nucleotide sequence ID" value="NZ_JAWJAY010000238.1"/>
</dbReference>
<feature type="non-terminal residue" evidence="6">
    <location>
        <position position="1"/>
    </location>
</feature>
<gene>
    <name evidence="6" type="ORF">RYX45_20755</name>
</gene>
<comment type="subcellular location">
    <subcellularLocation>
        <location evidence="1">Cell membrane</location>
    </subcellularLocation>
</comment>
<evidence type="ECO:0000313" key="6">
    <source>
        <dbReference type="EMBL" id="MDV2887606.1"/>
    </source>
</evidence>
<dbReference type="Pfam" id="PF04347">
    <property type="entry name" value="FliO"/>
    <property type="match status" value="1"/>
</dbReference>
<feature type="non-terminal residue" evidence="6">
    <location>
        <position position="114"/>
    </location>
</feature>
<name>A0AAJ2NSD4_ALKPS</name>
<accession>A0AAJ2NSD4</accession>
<evidence type="ECO:0000313" key="7">
    <source>
        <dbReference type="Proteomes" id="UP001285636"/>
    </source>
</evidence>
<proteinExistence type="predicted"/>
<keyword evidence="5" id="KW-0472">Membrane</keyword>
<dbReference type="GO" id="GO:0016020">
    <property type="term" value="C:membrane"/>
    <property type="evidence" value="ECO:0007669"/>
    <property type="project" value="InterPro"/>
</dbReference>
<keyword evidence="2" id="KW-1003">Cell membrane</keyword>
<evidence type="ECO:0000256" key="5">
    <source>
        <dbReference type="ARBA" id="ARBA00023136"/>
    </source>
</evidence>
<dbReference type="GO" id="GO:0044781">
    <property type="term" value="P:bacterial-type flagellum organization"/>
    <property type="evidence" value="ECO:0007669"/>
    <property type="project" value="InterPro"/>
</dbReference>
<dbReference type="EMBL" id="JAWJAY010000238">
    <property type="protein sequence ID" value="MDV2887606.1"/>
    <property type="molecule type" value="Genomic_DNA"/>
</dbReference>
<evidence type="ECO:0000256" key="2">
    <source>
        <dbReference type="ARBA" id="ARBA00022475"/>
    </source>
</evidence>
<keyword evidence="4" id="KW-1133">Transmembrane helix</keyword>
<dbReference type="AlphaFoldDB" id="A0AAJ2NSD4"/>
<dbReference type="InterPro" id="IPR022781">
    <property type="entry name" value="Flagellar_biosynth_FliO"/>
</dbReference>
<sequence>IKFIISFAFVIVLLFGLLRFLSKRNRGLPASGPIVPLGDFQLGNNRSLKVLLIGQTIYIVGVGETVTLLRTITQGEEYQHLLESLENQEEEAAGKWLPQDTKKVWTSVFQKKLQ</sequence>
<protein>
    <submittedName>
        <fullName evidence="6">Flagellar biosynthetic protein FliO</fullName>
    </submittedName>
</protein>
<evidence type="ECO:0000256" key="1">
    <source>
        <dbReference type="ARBA" id="ARBA00004236"/>
    </source>
</evidence>
<comment type="caution">
    <text evidence="6">The sequence shown here is derived from an EMBL/GenBank/DDBJ whole genome shotgun (WGS) entry which is preliminary data.</text>
</comment>
<keyword evidence="6" id="KW-0966">Cell projection</keyword>
<dbReference type="Proteomes" id="UP001285636">
    <property type="component" value="Unassembled WGS sequence"/>
</dbReference>
<keyword evidence="6" id="KW-0282">Flagellum</keyword>
<evidence type="ECO:0000256" key="3">
    <source>
        <dbReference type="ARBA" id="ARBA00022692"/>
    </source>
</evidence>
<keyword evidence="3" id="KW-0812">Transmembrane</keyword>
<organism evidence="6 7">
    <name type="scientific">Alkalihalophilus pseudofirmus</name>
    <name type="common">Bacillus pseudofirmus</name>
    <dbReference type="NCBI Taxonomy" id="79885"/>
    <lineage>
        <taxon>Bacteria</taxon>
        <taxon>Bacillati</taxon>
        <taxon>Bacillota</taxon>
        <taxon>Bacilli</taxon>
        <taxon>Bacillales</taxon>
        <taxon>Bacillaceae</taxon>
        <taxon>Alkalihalophilus</taxon>
    </lineage>
</organism>